<protein>
    <submittedName>
        <fullName evidence="1">Uncharacterized protein</fullName>
    </submittedName>
</protein>
<dbReference type="SUPFAM" id="SSF52540">
    <property type="entry name" value="P-loop containing nucleoside triphosphate hydrolases"/>
    <property type="match status" value="1"/>
</dbReference>
<gene>
    <name evidence="1" type="ORF">E1809_26160</name>
</gene>
<organism evidence="1 2">
    <name type="scientific">Arthrobacter terricola</name>
    <dbReference type="NCBI Taxonomy" id="2547396"/>
    <lineage>
        <taxon>Bacteria</taxon>
        <taxon>Bacillati</taxon>
        <taxon>Actinomycetota</taxon>
        <taxon>Actinomycetes</taxon>
        <taxon>Micrococcales</taxon>
        <taxon>Micrococcaceae</taxon>
        <taxon>Arthrobacter</taxon>
    </lineage>
</organism>
<dbReference type="EMBL" id="SMRU01000082">
    <property type="protein sequence ID" value="TDF83603.1"/>
    <property type="molecule type" value="Genomic_DNA"/>
</dbReference>
<dbReference type="AlphaFoldDB" id="A0A4R5K124"/>
<keyword evidence="2" id="KW-1185">Reference proteome</keyword>
<dbReference type="OrthoDB" id="9801665at2"/>
<evidence type="ECO:0000313" key="1">
    <source>
        <dbReference type="EMBL" id="TDF83603.1"/>
    </source>
</evidence>
<sequence>MQPNFVTTREHRRFTEFADTVRTHRYIGLCYGPPGVGKTLSARRYAGTDEWEQWHPLICSSGCQECMDERLLGVVPGAAHRVPAGCGVVLASRFFRLQCQADIRGLVTA</sequence>
<proteinExistence type="predicted"/>
<dbReference type="InterPro" id="IPR027417">
    <property type="entry name" value="P-loop_NTPase"/>
</dbReference>
<reference evidence="1 2" key="1">
    <citation type="submission" date="2019-03" db="EMBL/GenBank/DDBJ databases">
        <title>Whole genome sequence of Arthrobacter sp JH1-1.</title>
        <authorList>
            <person name="Trinh H.N."/>
        </authorList>
    </citation>
    <scope>NUCLEOTIDE SEQUENCE [LARGE SCALE GENOMIC DNA]</scope>
    <source>
        <strain evidence="1 2">JH1-1</strain>
    </source>
</reference>
<comment type="caution">
    <text evidence="1">The sequence shown here is derived from an EMBL/GenBank/DDBJ whole genome shotgun (WGS) entry which is preliminary data.</text>
</comment>
<accession>A0A4R5K124</accession>
<dbReference type="Proteomes" id="UP000295511">
    <property type="component" value="Unassembled WGS sequence"/>
</dbReference>
<evidence type="ECO:0000313" key="2">
    <source>
        <dbReference type="Proteomes" id="UP000295511"/>
    </source>
</evidence>
<name>A0A4R5K124_9MICC</name>